<dbReference type="GO" id="GO:0005737">
    <property type="term" value="C:cytoplasm"/>
    <property type="evidence" value="ECO:0007669"/>
    <property type="project" value="UniProtKB-SubCell"/>
</dbReference>
<dbReference type="Pfam" id="PF00326">
    <property type="entry name" value="Peptidase_S9"/>
    <property type="match status" value="1"/>
</dbReference>
<dbReference type="PANTHER" id="PTHR42776:SF4">
    <property type="entry name" value="ACYLAMINO-ACID-RELEASING ENZYME"/>
    <property type="match status" value="1"/>
</dbReference>
<keyword evidence="7" id="KW-0378">Hydrolase</keyword>
<dbReference type="PROSITE" id="PS00708">
    <property type="entry name" value="PRO_ENDOPEP_SER"/>
    <property type="match status" value="1"/>
</dbReference>
<name>A0A540LAS3_MALBA</name>
<evidence type="ECO:0000313" key="10">
    <source>
        <dbReference type="EMBL" id="TQD83565.1"/>
    </source>
</evidence>
<dbReference type="Pfam" id="PF19283">
    <property type="entry name" value="APEH_N"/>
    <property type="match status" value="1"/>
</dbReference>
<evidence type="ECO:0000256" key="6">
    <source>
        <dbReference type="ARBA" id="ARBA00022490"/>
    </source>
</evidence>
<sequence>MDGSKDGPLKEMPLGIDAATEEEYASQSRLLQEFTSMSSVDKAWVFKSDSGFGSQAMFSISQPNLLANKMKKFILSSHVSRGSNKSVSFQWTPFPVEMTGVSVIAPSPSGEKLLVARNPEKESPCGFEIWSQAQVEKEFHIPPSVHGPVYTDGWFQGISWNHDETRITYVAEEPGEAEAVKGIDKSLSVGQVVWAQVRGSNQYLVFVGWSEGTRKRGMKYCYNRPCALYAVKAPNFESEADGHELKDCSTEDPPLVNLTQSISSAFNPLFSPDGKFLLFLSAKCSVESGAHSATNSLHKIDWPMDGVLSSVQNITDVVKSLLSSLWFSIMKIPIRDVSDSPTKGSLGFGEEALQSLPGKIGSQDLKDVLAAVDHVIDVGLASPSKVAVLGGSHGGFLTTHLIGQVC</sequence>
<dbReference type="InterPro" id="IPR002471">
    <property type="entry name" value="Pept_S9_AS"/>
</dbReference>
<dbReference type="Proteomes" id="UP000315295">
    <property type="component" value="Unassembled WGS sequence"/>
</dbReference>
<evidence type="ECO:0000259" key="9">
    <source>
        <dbReference type="Pfam" id="PF19283"/>
    </source>
</evidence>
<protein>
    <recommendedName>
        <fullName evidence="5">acylaminoacyl-peptidase</fullName>
        <ecNumber evidence="5">3.4.19.1</ecNumber>
    </recommendedName>
</protein>
<dbReference type="SUPFAM" id="SSF82171">
    <property type="entry name" value="DPP6 N-terminal domain-like"/>
    <property type="match status" value="1"/>
</dbReference>
<dbReference type="EC" id="3.4.19.1" evidence="5"/>
<dbReference type="GO" id="GO:0008242">
    <property type="term" value="F:omega peptidase activity"/>
    <property type="evidence" value="ECO:0007669"/>
    <property type="project" value="UniProtKB-EC"/>
</dbReference>
<keyword evidence="11" id="KW-1185">Reference proteome</keyword>
<dbReference type="SUPFAM" id="SSF53474">
    <property type="entry name" value="alpha/beta-Hydrolases"/>
    <property type="match status" value="1"/>
</dbReference>
<dbReference type="InterPro" id="IPR029058">
    <property type="entry name" value="AB_hydrolase_fold"/>
</dbReference>
<comment type="subunit">
    <text evidence="4">Homotetramer.</text>
</comment>
<dbReference type="EMBL" id="VIEB01000673">
    <property type="protein sequence ID" value="TQD83565.1"/>
    <property type="molecule type" value="Genomic_DNA"/>
</dbReference>
<dbReference type="PANTHER" id="PTHR42776">
    <property type="entry name" value="SERINE PEPTIDASE S9 FAMILY MEMBER"/>
    <property type="match status" value="1"/>
</dbReference>
<dbReference type="STRING" id="106549.A0A540LAS3"/>
<dbReference type="GO" id="GO:0004252">
    <property type="term" value="F:serine-type endopeptidase activity"/>
    <property type="evidence" value="ECO:0007669"/>
    <property type="project" value="InterPro"/>
</dbReference>
<accession>A0A540LAS3</accession>
<evidence type="ECO:0000256" key="5">
    <source>
        <dbReference type="ARBA" id="ARBA00012917"/>
    </source>
</evidence>
<evidence type="ECO:0000256" key="1">
    <source>
        <dbReference type="ARBA" id="ARBA00000721"/>
    </source>
</evidence>
<evidence type="ECO:0000256" key="4">
    <source>
        <dbReference type="ARBA" id="ARBA00011881"/>
    </source>
</evidence>
<feature type="domain" description="Peptidase S9 prolyl oligopeptidase catalytic" evidence="8">
    <location>
        <begin position="343"/>
        <end position="403"/>
    </location>
</feature>
<proteinExistence type="inferred from homology"/>
<reference evidence="10 11" key="1">
    <citation type="journal article" date="2019" name="G3 (Bethesda)">
        <title>Sequencing of a Wild Apple (Malus baccata) Genome Unravels the Differences Between Cultivated and Wild Apple Species Regarding Disease Resistance and Cold Tolerance.</title>
        <authorList>
            <person name="Chen X."/>
        </authorList>
    </citation>
    <scope>NUCLEOTIDE SEQUENCE [LARGE SCALE GENOMIC DNA]</scope>
    <source>
        <strain evidence="11">cv. Shandingzi</strain>
        <tissue evidence="10">Leaves</tissue>
    </source>
</reference>
<feature type="domain" description="Acylamino-acid-releasing enzyme N-terminal" evidence="9">
    <location>
        <begin position="10"/>
        <end position="176"/>
    </location>
</feature>
<dbReference type="GO" id="GO:0006508">
    <property type="term" value="P:proteolysis"/>
    <property type="evidence" value="ECO:0007669"/>
    <property type="project" value="InterPro"/>
</dbReference>
<dbReference type="AlphaFoldDB" id="A0A540LAS3"/>
<organism evidence="10 11">
    <name type="scientific">Malus baccata</name>
    <name type="common">Siberian crab apple</name>
    <name type="synonym">Pyrus baccata</name>
    <dbReference type="NCBI Taxonomy" id="106549"/>
    <lineage>
        <taxon>Eukaryota</taxon>
        <taxon>Viridiplantae</taxon>
        <taxon>Streptophyta</taxon>
        <taxon>Embryophyta</taxon>
        <taxon>Tracheophyta</taxon>
        <taxon>Spermatophyta</taxon>
        <taxon>Magnoliopsida</taxon>
        <taxon>eudicotyledons</taxon>
        <taxon>Gunneridae</taxon>
        <taxon>Pentapetalae</taxon>
        <taxon>rosids</taxon>
        <taxon>fabids</taxon>
        <taxon>Rosales</taxon>
        <taxon>Rosaceae</taxon>
        <taxon>Amygdaloideae</taxon>
        <taxon>Maleae</taxon>
        <taxon>Malus</taxon>
    </lineage>
</organism>
<keyword evidence="6" id="KW-0963">Cytoplasm</keyword>
<gene>
    <name evidence="10" type="ORF">C1H46_030872</name>
</gene>
<comment type="subcellular location">
    <subcellularLocation>
        <location evidence="2">Cytoplasm</location>
    </subcellularLocation>
</comment>
<dbReference type="InterPro" id="IPR001375">
    <property type="entry name" value="Peptidase_S9_cat"/>
</dbReference>
<evidence type="ECO:0000256" key="3">
    <source>
        <dbReference type="ARBA" id="ARBA00010040"/>
    </source>
</evidence>
<dbReference type="InterPro" id="IPR045550">
    <property type="entry name" value="AARE_N"/>
</dbReference>
<comment type="similarity">
    <text evidence="3">Belongs to the peptidase S9C family.</text>
</comment>
<dbReference type="Gene3D" id="3.40.50.1820">
    <property type="entry name" value="alpha/beta hydrolase"/>
    <property type="match status" value="1"/>
</dbReference>
<comment type="caution">
    <text evidence="10">The sequence shown here is derived from an EMBL/GenBank/DDBJ whole genome shotgun (WGS) entry which is preliminary data.</text>
</comment>
<evidence type="ECO:0000259" key="8">
    <source>
        <dbReference type="Pfam" id="PF00326"/>
    </source>
</evidence>
<evidence type="ECO:0000313" key="11">
    <source>
        <dbReference type="Proteomes" id="UP000315295"/>
    </source>
</evidence>
<evidence type="ECO:0000256" key="2">
    <source>
        <dbReference type="ARBA" id="ARBA00004496"/>
    </source>
</evidence>
<evidence type="ECO:0000256" key="7">
    <source>
        <dbReference type="ARBA" id="ARBA00022801"/>
    </source>
</evidence>
<comment type="catalytic activity">
    <reaction evidence="1">
        <text>Cleavage of an N-acetyl or N-formyl amino acid from the N-terminus of a polypeptide.</text>
        <dbReference type="EC" id="3.4.19.1"/>
    </reaction>
</comment>